<reference evidence="4 5" key="1">
    <citation type="journal article" date="2014" name="Genome Announc.">
        <title>Complete genome sequence of Magnetospirillum gryphiswaldense MSR-1.</title>
        <authorList>
            <person name="Wang X."/>
            <person name="Wang Q."/>
            <person name="Zhang W."/>
            <person name="Wang Y."/>
            <person name="Li L."/>
            <person name="Wen T."/>
            <person name="Zhang T."/>
            <person name="Zhang Y."/>
            <person name="Xu J."/>
            <person name="Hu J."/>
            <person name="Li S."/>
            <person name="Liu L."/>
            <person name="Liu J."/>
            <person name="Jiang W."/>
            <person name="Tian J."/>
            <person name="Li Y."/>
            <person name="Schuler D."/>
            <person name="Wang L."/>
            <person name="Li J."/>
        </authorList>
    </citation>
    <scope>NUCLEOTIDE SEQUENCE [LARGE SCALE GENOMIC DNA]</scope>
    <source>
        <strain evidence="5">DSM 6361 / JCM 21280 / NBRC 15271 / MSR-1</strain>
    </source>
</reference>
<dbReference type="SUPFAM" id="SSF52540">
    <property type="entry name" value="P-loop containing nucleoside triphosphate hydrolases"/>
    <property type="match status" value="1"/>
</dbReference>
<keyword evidence="5" id="KW-1185">Reference proteome</keyword>
<dbReference type="GO" id="GO:0016887">
    <property type="term" value="F:ATP hydrolysis activity"/>
    <property type="evidence" value="ECO:0007669"/>
    <property type="project" value="InterPro"/>
</dbReference>
<keyword evidence="2 4" id="KW-0067">ATP-binding</keyword>
<dbReference type="PROSITE" id="PS00211">
    <property type="entry name" value="ABC_TRANSPORTER_1"/>
    <property type="match status" value="1"/>
</dbReference>
<sequence length="261" mass="27398">MSLSLADISVAYGRKPVLDGIDLAPVAPGSVVGLLGANGAGKSTLLRALAGLLPASGRAELDGLDLLRAPALHRLRQVGYLPQTLPQASPLLAYEAVLGALRATRPDLGAAAAEAAIETVFAELGLHGLALSRMSQLSGGQRQMVGLAQVLVRQPRLLLLDEPTSALDLRWQLAVLGNVVHLARRQGAIALIAIHDINLAARFCTRLVILGEGSIIADGSPNKALSPDILHRAYGIQGRVETCSLGFPMVLADRAAERRFM</sequence>
<dbReference type="SMART" id="SM00382">
    <property type="entry name" value="AAA"/>
    <property type="match status" value="1"/>
</dbReference>
<keyword evidence="4" id="KW-0378">Hydrolase</keyword>
<dbReference type="PANTHER" id="PTHR42794">
    <property type="entry name" value="HEMIN IMPORT ATP-BINDING PROTEIN HMUV"/>
    <property type="match status" value="1"/>
</dbReference>
<evidence type="ECO:0000256" key="2">
    <source>
        <dbReference type="ARBA" id="ARBA00022840"/>
    </source>
</evidence>
<dbReference type="InterPro" id="IPR027417">
    <property type="entry name" value="P-loop_NTPase"/>
</dbReference>
<dbReference type="eggNOG" id="COG1120">
    <property type="taxonomic scope" value="Bacteria"/>
</dbReference>
<dbReference type="PANTHER" id="PTHR42794:SF2">
    <property type="entry name" value="ABC TRANSPORTER ATP-BINDING PROTEIN"/>
    <property type="match status" value="1"/>
</dbReference>
<name>V6EWS4_MAGGM</name>
<dbReference type="STRING" id="1430440.MGMSRv2__0424"/>
<dbReference type="InterPro" id="IPR003593">
    <property type="entry name" value="AAA+_ATPase"/>
</dbReference>
<dbReference type="GO" id="GO:0005524">
    <property type="term" value="F:ATP binding"/>
    <property type="evidence" value="ECO:0007669"/>
    <property type="project" value="UniProtKB-KW"/>
</dbReference>
<feature type="domain" description="ABC transporter" evidence="3">
    <location>
        <begin position="3"/>
        <end position="237"/>
    </location>
</feature>
<dbReference type="Pfam" id="PF00005">
    <property type="entry name" value="ABC_tran"/>
    <property type="match status" value="1"/>
</dbReference>
<protein>
    <submittedName>
        <fullName evidence="4">Hemin import ATP-binding protein HmuV</fullName>
        <ecNumber evidence="4">3.6.3.-</ecNumber>
    </submittedName>
</protein>
<keyword evidence="1" id="KW-0547">Nucleotide-binding</keyword>
<dbReference type="KEGG" id="mgy:MGMSRv2__0424"/>
<organism evidence="4 5">
    <name type="scientific">Magnetospirillum gryphiswaldense (strain DSM 6361 / JCM 21280 / NBRC 15271 / MSR-1)</name>
    <dbReference type="NCBI Taxonomy" id="431944"/>
    <lineage>
        <taxon>Bacteria</taxon>
        <taxon>Pseudomonadati</taxon>
        <taxon>Pseudomonadota</taxon>
        <taxon>Alphaproteobacteria</taxon>
        <taxon>Rhodospirillales</taxon>
        <taxon>Rhodospirillaceae</taxon>
        <taxon>Magnetospirillum</taxon>
    </lineage>
</organism>
<evidence type="ECO:0000259" key="3">
    <source>
        <dbReference type="PROSITE" id="PS50893"/>
    </source>
</evidence>
<dbReference type="CDD" id="cd03214">
    <property type="entry name" value="ABC_Iron-Siderophores_B12_Hemin"/>
    <property type="match status" value="1"/>
</dbReference>
<gene>
    <name evidence="4" type="primary">hmuV</name>
    <name evidence="4" type="ordered locus">MGMSRv2__0424</name>
</gene>
<evidence type="ECO:0000313" key="5">
    <source>
        <dbReference type="Proteomes" id="UP000018922"/>
    </source>
</evidence>
<dbReference type="InterPro" id="IPR003439">
    <property type="entry name" value="ABC_transporter-like_ATP-bd"/>
</dbReference>
<dbReference type="InterPro" id="IPR017871">
    <property type="entry name" value="ABC_transporter-like_CS"/>
</dbReference>
<dbReference type="EC" id="3.6.3.-" evidence="4"/>
<dbReference type="PROSITE" id="PS50893">
    <property type="entry name" value="ABC_TRANSPORTER_2"/>
    <property type="match status" value="1"/>
</dbReference>
<evidence type="ECO:0000313" key="4">
    <source>
        <dbReference type="EMBL" id="CDK97639.1"/>
    </source>
</evidence>
<dbReference type="Proteomes" id="UP000018922">
    <property type="component" value="Chromosome I"/>
</dbReference>
<dbReference type="EMBL" id="HG794546">
    <property type="protein sequence ID" value="CDK97639.1"/>
    <property type="molecule type" value="Genomic_DNA"/>
</dbReference>
<proteinExistence type="predicted"/>
<dbReference type="HOGENOM" id="CLU_000604_1_11_5"/>
<dbReference type="AlphaFoldDB" id="V6EWS4"/>
<evidence type="ECO:0000256" key="1">
    <source>
        <dbReference type="ARBA" id="ARBA00022741"/>
    </source>
</evidence>
<dbReference type="Gene3D" id="3.40.50.300">
    <property type="entry name" value="P-loop containing nucleotide triphosphate hydrolases"/>
    <property type="match status" value="1"/>
</dbReference>
<accession>V6EWS4</accession>